<keyword evidence="2" id="KW-1185">Reference proteome</keyword>
<sequence length="138" mass="15621">MKENASYLKETGHLAKQLKAAASRLTKPFSKGLVLCPSSLFTSLIMTHQSYAEYLEKHNQTSISKKKNKAKQVDDLRAQHVDDPRVEDLRAKLVDDVELPSTMLNEPTNNVESVRKKRRKSTRHFITKLSSAIQALSD</sequence>
<reference evidence="1 2" key="1">
    <citation type="submission" date="2024-03" db="EMBL/GenBank/DDBJ databases">
        <authorList>
            <person name="Martinez-Hernandez J."/>
        </authorList>
    </citation>
    <scope>NUCLEOTIDE SEQUENCE [LARGE SCALE GENOMIC DNA]</scope>
</reference>
<accession>A0AAV1X1B1</accession>
<dbReference type="EMBL" id="CAXHTB010000011">
    <property type="protein sequence ID" value="CAL0315059.1"/>
    <property type="molecule type" value="Genomic_DNA"/>
</dbReference>
<protein>
    <submittedName>
        <fullName evidence="1">Uncharacterized protein</fullName>
    </submittedName>
</protein>
<gene>
    <name evidence="1" type="ORF">LLUT_LOCUS16119</name>
</gene>
<name>A0AAV1X1B1_LUPLU</name>
<proteinExistence type="predicted"/>
<dbReference type="AlphaFoldDB" id="A0AAV1X1B1"/>
<evidence type="ECO:0000313" key="1">
    <source>
        <dbReference type="EMBL" id="CAL0315059.1"/>
    </source>
</evidence>
<comment type="caution">
    <text evidence="1">The sequence shown here is derived from an EMBL/GenBank/DDBJ whole genome shotgun (WGS) entry which is preliminary data.</text>
</comment>
<evidence type="ECO:0000313" key="2">
    <source>
        <dbReference type="Proteomes" id="UP001497480"/>
    </source>
</evidence>
<organism evidence="1 2">
    <name type="scientific">Lupinus luteus</name>
    <name type="common">European yellow lupine</name>
    <dbReference type="NCBI Taxonomy" id="3873"/>
    <lineage>
        <taxon>Eukaryota</taxon>
        <taxon>Viridiplantae</taxon>
        <taxon>Streptophyta</taxon>
        <taxon>Embryophyta</taxon>
        <taxon>Tracheophyta</taxon>
        <taxon>Spermatophyta</taxon>
        <taxon>Magnoliopsida</taxon>
        <taxon>eudicotyledons</taxon>
        <taxon>Gunneridae</taxon>
        <taxon>Pentapetalae</taxon>
        <taxon>rosids</taxon>
        <taxon>fabids</taxon>
        <taxon>Fabales</taxon>
        <taxon>Fabaceae</taxon>
        <taxon>Papilionoideae</taxon>
        <taxon>50 kb inversion clade</taxon>
        <taxon>genistoids sensu lato</taxon>
        <taxon>core genistoids</taxon>
        <taxon>Genisteae</taxon>
        <taxon>Lupinus</taxon>
    </lineage>
</organism>
<dbReference type="Proteomes" id="UP001497480">
    <property type="component" value="Unassembled WGS sequence"/>
</dbReference>